<dbReference type="InterPro" id="IPR007844">
    <property type="entry name" value="AsmA"/>
</dbReference>
<keyword evidence="1" id="KW-0812">Transmembrane</keyword>
<sequence length="1133" mass="125726">MRPGFKKFLKITLISIASLLGLCVVAIAVAMWVVFTPSRLTPMVEDAADRYLDADVRIGRVDLKFFSSFPRLTLRIDDGELTVRGAADSIRAEGPLMPHRDSLLRFARCRVTFDPVALLKDRRVIIHRVLLDSARVYAYRDAGGRANWNFIPPSRDTVEADAADSAGGFRPEAIVLRSLRVRDADIVFNDRSNDIYARVAGVNTRLRMGAGERGAAAGVEFSCRNLLLRQKGNLLMRRTAVRLNTRVGYNADSMKVVLRNAELGVNDINLSLSGTAVRDTVRRAVDLDLSFGAAAPSVEKALRLIPESVVRHKDLTADGSVLLEGTVKGAYGKELMPAVSLCLKIEDASARYEGLPYGIDHLSADFDAFVDLMRERESYLDLKIFKLQGNDIDVLADAKVTELFEDPFIVLNTRAKVNLGNISKTFPLQAGIEYSGLLDADLKVRTRLSTIRNQDFGRIFAAGNLDLDGVTVRDTAHGIDAVGDIDLKFFGARALGVSGEVSRLHLESPRISALADSLKLRVISTRPRDTTRVFQMKADFGMNRVGASIGDSLKVYCGKGGITASLRPREDRPDKPRIEVLVETDSVFLKNGEMTGGMNKGTISLGADKLRDSLWRPSATVSFNRLRGGLGDSLRMFCMKGELDASMSLYKDRRGDYRPRLNVRLETDSIFARMGETGGGMKKGVVRIQADKVRDSLWIPSGTVRFSRLTAKVPQCALPVHFNSTVVKVGDRQISLDRAAVRVGTSSVFLTGTVHNLYGAMRHGRMLRARLDIKSRNLNLNQLMRAFASPEADEQDLEADTVSTTQMRLFEVPDRINFQLTADIDRLRFGEYIFRDIKGNAELRDSHIYLENLSLTALDDAVLNASLIYKAASSRFGYAGFDVKVKDIDIASLVEATPAIDSLVPMLESFKGKVQVDVAAEGVLDSLLNIRIPSLRSAVYIRGDSLVLMDGKTFAEISRKLMFKNKKENLIDSISVNITVEDGSVNIYPFLVEIDRYQAAVGGVQNLDMSFDYHISLLKSPLPFRAGLNIRGTPDDMRFGIGRARYKDAVTPVETRKVDSARMNLSNEITRRFRNAGERNRWGDRAAARTRIDWERKRDSVRRHHRIVFEEDSIQWEKVAPLPPAPGGPVPEV</sequence>
<protein>
    <recommendedName>
        <fullName evidence="2">AsmA domain-containing protein</fullName>
    </recommendedName>
</protein>
<comment type="caution">
    <text evidence="3">The sequence shown here is derived from an EMBL/GenBank/DDBJ whole genome shotgun (WGS) entry which is preliminary data.</text>
</comment>
<evidence type="ECO:0000256" key="1">
    <source>
        <dbReference type="SAM" id="Phobius"/>
    </source>
</evidence>
<keyword evidence="1" id="KW-1133">Transmembrane helix</keyword>
<evidence type="ECO:0000313" key="3">
    <source>
        <dbReference type="EMBL" id="HIR63236.1"/>
    </source>
</evidence>
<organism evidence="3 4">
    <name type="scientific">Candidatus Coprenecus avistercoris</name>
    <dbReference type="NCBI Taxonomy" id="2840730"/>
    <lineage>
        <taxon>Bacteria</taxon>
        <taxon>Pseudomonadati</taxon>
        <taxon>Bacteroidota</taxon>
        <taxon>Bacteroidia</taxon>
        <taxon>Bacteroidales</taxon>
        <taxon>Rikenellaceae</taxon>
        <taxon>Rikenellaceae incertae sedis</taxon>
        <taxon>Candidatus Coprenecus</taxon>
    </lineage>
</organism>
<dbReference type="AlphaFoldDB" id="A0A9D1E247"/>
<evidence type="ECO:0000313" key="4">
    <source>
        <dbReference type="Proteomes" id="UP000886744"/>
    </source>
</evidence>
<dbReference type="PANTHER" id="PTHR30441:SF8">
    <property type="entry name" value="DUF748 DOMAIN-CONTAINING PROTEIN"/>
    <property type="match status" value="1"/>
</dbReference>
<reference evidence="3" key="2">
    <citation type="journal article" date="2021" name="PeerJ">
        <title>Extensive microbial diversity within the chicken gut microbiome revealed by metagenomics and culture.</title>
        <authorList>
            <person name="Gilroy R."/>
            <person name="Ravi A."/>
            <person name="Getino M."/>
            <person name="Pursley I."/>
            <person name="Horton D.L."/>
            <person name="Alikhan N.F."/>
            <person name="Baker D."/>
            <person name="Gharbi K."/>
            <person name="Hall N."/>
            <person name="Watson M."/>
            <person name="Adriaenssens E.M."/>
            <person name="Foster-Nyarko E."/>
            <person name="Jarju S."/>
            <person name="Secka A."/>
            <person name="Antonio M."/>
            <person name="Oren A."/>
            <person name="Chaudhuri R.R."/>
            <person name="La Ragione R."/>
            <person name="Hildebrand F."/>
            <person name="Pallen M.J."/>
        </authorList>
    </citation>
    <scope>NUCLEOTIDE SEQUENCE</scope>
    <source>
        <strain evidence="3">ChiHjej13B12-12457</strain>
    </source>
</reference>
<accession>A0A9D1E247</accession>
<proteinExistence type="predicted"/>
<dbReference type="GO" id="GO:0005886">
    <property type="term" value="C:plasma membrane"/>
    <property type="evidence" value="ECO:0007669"/>
    <property type="project" value="TreeGrafter"/>
</dbReference>
<dbReference type="EMBL" id="DVHI01000084">
    <property type="protein sequence ID" value="HIR63236.1"/>
    <property type="molecule type" value="Genomic_DNA"/>
</dbReference>
<dbReference type="Proteomes" id="UP000886744">
    <property type="component" value="Unassembled WGS sequence"/>
</dbReference>
<keyword evidence="1" id="KW-0472">Membrane</keyword>
<dbReference type="InterPro" id="IPR052894">
    <property type="entry name" value="AsmA-related"/>
</dbReference>
<reference evidence="3" key="1">
    <citation type="submission" date="2020-10" db="EMBL/GenBank/DDBJ databases">
        <authorList>
            <person name="Gilroy R."/>
        </authorList>
    </citation>
    <scope>NUCLEOTIDE SEQUENCE</scope>
    <source>
        <strain evidence="3">ChiHjej13B12-12457</strain>
    </source>
</reference>
<feature type="domain" description="AsmA" evidence="2">
    <location>
        <begin position="6"/>
        <end position="203"/>
    </location>
</feature>
<gene>
    <name evidence="3" type="ORF">IAC94_06920</name>
</gene>
<feature type="transmembrane region" description="Helical" evidence="1">
    <location>
        <begin position="12"/>
        <end position="35"/>
    </location>
</feature>
<name>A0A9D1E247_9BACT</name>
<dbReference type="GO" id="GO:0090313">
    <property type="term" value="P:regulation of protein targeting to membrane"/>
    <property type="evidence" value="ECO:0007669"/>
    <property type="project" value="TreeGrafter"/>
</dbReference>
<dbReference type="PANTHER" id="PTHR30441">
    <property type="entry name" value="DUF748 DOMAIN-CONTAINING PROTEIN"/>
    <property type="match status" value="1"/>
</dbReference>
<evidence type="ECO:0000259" key="2">
    <source>
        <dbReference type="Pfam" id="PF05170"/>
    </source>
</evidence>
<dbReference type="Pfam" id="PF05170">
    <property type="entry name" value="AsmA"/>
    <property type="match status" value="1"/>
</dbReference>